<feature type="transmembrane region" description="Helical" evidence="1">
    <location>
        <begin position="147"/>
        <end position="172"/>
    </location>
</feature>
<dbReference type="InterPro" id="IPR009936">
    <property type="entry name" value="DUF1468"/>
</dbReference>
<evidence type="ECO:0000256" key="1">
    <source>
        <dbReference type="SAM" id="Phobius"/>
    </source>
</evidence>
<proteinExistence type="predicted"/>
<evidence type="ECO:0000313" key="4">
    <source>
        <dbReference type="Proteomes" id="UP001567350"/>
    </source>
</evidence>
<keyword evidence="1" id="KW-0472">Membrane</keyword>
<protein>
    <submittedName>
        <fullName evidence="3">Tripartite tricarboxylate transporter TctB family protein</fullName>
    </submittedName>
</protein>
<feature type="domain" description="DUF1468" evidence="2">
    <location>
        <begin position="31"/>
        <end position="181"/>
    </location>
</feature>
<keyword evidence="1" id="KW-0812">Transmembrane</keyword>
<organism evidence="3 4">
    <name type="scientific">Comamonas jiangduensis</name>
    <dbReference type="NCBI Taxonomy" id="1194168"/>
    <lineage>
        <taxon>Bacteria</taxon>
        <taxon>Pseudomonadati</taxon>
        <taxon>Pseudomonadota</taxon>
        <taxon>Betaproteobacteria</taxon>
        <taxon>Burkholderiales</taxon>
        <taxon>Comamonadaceae</taxon>
        <taxon>Comamonas</taxon>
    </lineage>
</organism>
<keyword evidence="4" id="KW-1185">Reference proteome</keyword>
<dbReference type="RefSeq" id="WP_370891542.1">
    <property type="nucleotide sequence ID" value="NZ_JBGJLR010000005.1"/>
</dbReference>
<accession>A0ABV4IBD2</accession>
<dbReference type="Pfam" id="PF07331">
    <property type="entry name" value="TctB"/>
    <property type="match status" value="1"/>
</dbReference>
<gene>
    <name evidence="3" type="ORF">ACBP88_06725</name>
</gene>
<feature type="transmembrane region" description="Helical" evidence="1">
    <location>
        <begin position="26"/>
        <end position="48"/>
    </location>
</feature>
<sequence>MTEQDAAAPAQTLQGEPGPVAPPPAVAWQIAVGVVIAVVAVVLAWATWQLPAQPLQLDGGARLVPGLCAGVLVLCGGWLVWEALHGGWRHLPASTSAAHFQITPWVWVTAGLLLCALLIRQSGFVCAAALCYVLALQGLRAAEQPGLGVRGICLVTDGAIGLLLAAVVYVLFTKVLGISLPAGWLPWM</sequence>
<reference evidence="3 4" key="1">
    <citation type="submission" date="2024-08" db="EMBL/GenBank/DDBJ databases">
        <authorList>
            <person name="Feng Z."/>
            <person name="Ronholm J."/>
        </authorList>
    </citation>
    <scope>NUCLEOTIDE SEQUENCE [LARGE SCALE GENOMIC DNA]</scope>
    <source>
        <strain evidence="3 4">4-AB0-8</strain>
    </source>
</reference>
<name>A0ABV4IBD2_9BURK</name>
<keyword evidence="1" id="KW-1133">Transmembrane helix</keyword>
<dbReference type="EMBL" id="JBGJLR010000005">
    <property type="protein sequence ID" value="MEZ2739159.1"/>
    <property type="molecule type" value="Genomic_DNA"/>
</dbReference>
<dbReference type="Proteomes" id="UP001567350">
    <property type="component" value="Unassembled WGS sequence"/>
</dbReference>
<comment type="caution">
    <text evidence="3">The sequence shown here is derived from an EMBL/GenBank/DDBJ whole genome shotgun (WGS) entry which is preliminary data.</text>
</comment>
<feature type="transmembrane region" description="Helical" evidence="1">
    <location>
        <begin position="60"/>
        <end position="81"/>
    </location>
</feature>
<evidence type="ECO:0000313" key="3">
    <source>
        <dbReference type="EMBL" id="MEZ2739159.1"/>
    </source>
</evidence>
<evidence type="ECO:0000259" key="2">
    <source>
        <dbReference type="Pfam" id="PF07331"/>
    </source>
</evidence>
<feature type="transmembrane region" description="Helical" evidence="1">
    <location>
        <begin position="105"/>
        <end position="135"/>
    </location>
</feature>